<gene>
    <name evidence="10" type="ORF">AMS68_004927</name>
</gene>
<evidence type="ECO:0000256" key="3">
    <source>
        <dbReference type="ARBA" id="ARBA00023125"/>
    </source>
</evidence>
<organism evidence="10 11">
    <name type="scientific">Peltaster fructicola</name>
    <dbReference type="NCBI Taxonomy" id="286661"/>
    <lineage>
        <taxon>Eukaryota</taxon>
        <taxon>Fungi</taxon>
        <taxon>Dikarya</taxon>
        <taxon>Ascomycota</taxon>
        <taxon>Pezizomycotina</taxon>
        <taxon>Dothideomycetes</taxon>
        <taxon>Dothideomycetes incertae sedis</taxon>
        <taxon>Peltaster</taxon>
    </lineage>
</organism>
<dbReference type="GO" id="GO:0005673">
    <property type="term" value="C:transcription factor TFIIE complex"/>
    <property type="evidence" value="ECO:0007669"/>
    <property type="project" value="UniProtKB-UniRule"/>
</dbReference>
<name>A0A6H0XYB7_9PEZI</name>
<dbReference type="AlphaFoldDB" id="A0A6H0XYB7"/>
<keyword evidence="2 7" id="KW-0805">Transcription regulation</keyword>
<evidence type="ECO:0000256" key="4">
    <source>
        <dbReference type="ARBA" id="ARBA00023163"/>
    </source>
</evidence>
<evidence type="ECO:0000256" key="6">
    <source>
        <dbReference type="ARBA" id="ARBA00025581"/>
    </source>
</evidence>
<evidence type="ECO:0000313" key="11">
    <source>
        <dbReference type="Proteomes" id="UP000503462"/>
    </source>
</evidence>
<keyword evidence="5 7" id="KW-0539">Nucleus</keyword>
<dbReference type="InterPro" id="IPR016656">
    <property type="entry name" value="TFIIE-bsu"/>
</dbReference>
<accession>A0A6H0XYB7</accession>
<evidence type="ECO:0000256" key="7">
    <source>
        <dbReference type="PIRNR" id="PIRNR016398"/>
    </source>
</evidence>
<comment type="function">
    <text evidence="6 7">Recruits TFIIH to the initiation complex and stimulates the RNA polymerase II C-terminal domain kinase and DNA-dependent ATPase activities of TFIIH. Both TFIIH and TFIIE are required for promoter clearance by RNA polymerase.</text>
</comment>
<dbReference type="PANTHER" id="PTHR12716:SF8">
    <property type="entry name" value="TRANSCRIPTION INITIATION FACTOR IIE SUBUNIT BETA"/>
    <property type="match status" value="1"/>
</dbReference>
<dbReference type="InterPro" id="IPR040501">
    <property type="entry name" value="TFA2_Winged_2"/>
</dbReference>
<dbReference type="PIRSF" id="PIRSF016398">
    <property type="entry name" value="TFIIE-beta"/>
    <property type="match status" value="1"/>
</dbReference>
<comment type="similarity">
    <text evidence="7">Belongs to the TFIIE beta subunit family.</text>
</comment>
<protein>
    <recommendedName>
        <fullName evidence="7">Transcription initiation factor IIE subunit beta</fullName>
    </recommendedName>
</protein>
<evidence type="ECO:0000259" key="9">
    <source>
        <dbReference type="PROSITE" id="PS51351"/>
    </source>
</evidence>
<dbReference type="OrthoDB" id="5323195at2759"/>
<dbReference type="GO" id="GO:0003677">
    <property type="term" value="F:DNA binding"/>
    <property type="evidence" value="ECO:0007669"/>
    <property type="project" value="UniProtKB-UniRule"/>
</dbReference>
<feature type="domain" description="TFIIE beta" evidence="9">
    <location>
        <begin position="52"/>
        <end position="144"/>
    </location>
</feature>
<dbReference type="InterPro" id="IPR003166">
    <property type="entry name" value="TFIIE_bsu_DNA-bd"/>
</dbReference>
<dbReference type="GO" id="GO:0001097">
    <property type="term" value="F:TFIIH-class transcription factor complex binding"/>
    <property type="evidence" value="ECO:0007669"/>
    <property type="project" value="TreeGrafter"/>
</dbReference>
<feature type="region of interest" description="Disordered" evidence="8">
    <location>
        <begin position="15"/>
        <end position="64"/>
    </location>
</feature>
<evidence type="ECO:0000256" key="5">
    <source>
        <dbReference type="ARBA" id="ARBA00023242"/>
    </source>
</evidence>
<dbReference type="GO" id="GO:0006367">
    <property type="term" value="P:transcription initiation at RNA polymerase II promoter"/>
    <property type="evidence" value="ECO:0007669"/>
    <property type="project" value="UniProtKB-UniRule"/>
</dbReference>
<dbReference type="Proteomes" id="UP000503462">
    <property type="component" value="Chromosome 3"/>
</dbReference>
<keyword evidence="11" id="KW-1185">Reference proteome</keyword>
<reference evidence="10 11" key="1">
    <citation type="journal article" date="2016" name="Sci. Rep.">
        <title>Peltaster fructicola genome reveals evolution from an invasive phytopathogen to an ectophytic parasite.</title>
        <authorList>
            <person name="Xu C."/>
            <person name="Chen H."/>
            <person name="Gleason M.L."/>
            <person name="Xu J.R."/>
            <person name="Liu H."/>
            <person name="Zhang R."/>
            <person name="Sun G."/>
        </authorList>
    </citation>
    <scope>NUCLEOTIDE SEQUENCE [LARGE SCALE GENOMIC DNA]</scope>
    <source>
        <strain evidence="10 11">LNHT1506</strain>
    </source>
</reference>
<evidence type="ECO:0000313" key="10">
    <source>
        <dbReference type="EMBL" id="QIW99409.1"/>
    </source>
</evidence>
<comment type="subunit">
    <text evidence="7">Tetramer of two alpha and two beta chains.</text>
</comment>
<proteinExistence type="inferred from homology"/>
<comment type="subcellular location">
    <subcellularLocation>
        <location evidence="1 7">Nucleus</location>
    </subcellularLocation>
</comment>
<dbReference type="Pfam" id="PF02186">
    <property type="entry name" value="TFIIE_beta"/>
    <property type="match status" value="1"/>
</dbReference>
<feature type="compositionally biased region" description="Low complexity" evidence="8">
    <location>
        <begin position="25"/>
        <end position="38"/>
    </location>
</feature>
<keyword evidence="3 7" id="KW-0238">DNA-binding</keyword>
<evidence type="ECO:0000256" key="1">
    <source>
        <dbReference type="ARBA" id="ARBA00004123"/>
    </source>
</evidence>
<dbReference type="PROSITE" id="PS51351">
    <property type="entry name" value="TFIIE_BETA_C"/>
    <property type="match status" value="1"/>
</dbReference>
<dbReference type="PANTHER" id="PTHR12716">
    <property type="entry name" value="TRANSCRIPTION INITIATION FACTOR IIE, BETA SUBUNIT"/>
    <property type="match status" value="1"/>
</dbReference>
<feature type="compositionally biased region" description="Polar residues" evidence="8">
    <location>
        <begin position="48"/>
        <end position="57"/>
    </location>
</feature>
<evidence type="ECO:0000256" key="8">
    <source>
        <dbReference type="SAM" id="MobiDB-lite"/>
    </source>
</evidence>
<keyword evidence="4 7" id="KW-0804">Transcription</keyword>
<dbReference type="EMBL" id="CP051141">
    <property type="protein sequence ID" value="QIW99409.1"/>
    <property type="molecule type" value="Genomic_DNA"/>
</dbReference>
<evidence type="ECO:0000256" key="2">
    <source>
        <dbReference type="ARBA" id="ARBA00023015"/>
    </source>
</evidence>
<sequence>MSLAASMSKFKSELSEAATRNLAHSRPSSTAPARTTTPLSGVKRSHDASLSASQPTPSERRPAAVGSELMTHVIYAQEYLKEKFPTAVTFEDILAYLSLPTDLQKHKALIKVALQDHHRVTYMPKSESSIGKELFRYNPIHPVASADELLSYMATRQTFTGISAKELKDVWPDSVAAMDKLERQHKILITRNKRDNTPRTIWADDPDLHAQQDDDFIEFWNKTKLPASETEMRNELEKAGLTPTSQIKEIRKAEPRKKEKRRINRAGGKTTNLHMLGILKDYSKR</sequence>
<dbReference type="Pfam" id="PF18121">
    <property type="entry name" value="TFA2_Winged_2"/>
    <property type="match status" value="1"/>
</dbReference>